<dbReference type="EMBL" id="CP073633">
    <property type="protein sequence ID" value="WHQ68880.1"/>
    <property type="molecule type" value="Genomic_DNA"/>
</dbReference>
<gene>
    <name evidence="1" type="ORF">KEC54_21420</name>
</gene>
<evidence type="ECO:0000313" key="1">
    <source>
        <dbReference type="EMBL" id="WHQ68880.1"/>
    </source>
</evidence>
<dbReference type="Proteomes" id="UP001223720">
    <property type="component" value="Chromosome"/>
</dbReference>
<proteinExistence type="predicted"/>
<accession>A0AAX3WBT6</accession>
<sequence length="73" mass="7882">MPRKLPLARSRPHELDLGRVVAEIDSVVDCAGGELQRRPPPLSFGVKRAALFALGDETVAALRCAEVTFVVRG</sequence>
<protein>
    <submittedName>
        <fullName evidence="1">Uncharacterized protein</fullName>
    </submittedName>
</protein>
<dbReference type="AlphaFoldDB" id="A0AAX3WBT6"/>
<dbReference type="RefSeq" id="WP_283535342.1">
    <property type="nucleotide sequence ID" value="NZ_CP073633.1"/>
</dbReference>
<evidence type="ECO:0000313" key="2">
    <source>
        <dbReference type="Proteomes" id="UP001223720"/>
    </source>
</evidence>
<reference evidence="1" key="1">
    <citation type="journal article" date="2022" name="Biotechnol. Bioprocess Eng.">
        <title>Pan-genome Analysis Reveals Comparative Genomic Features of Central Metabolic Pathways in Methylorubrum extorquens.</title>
        <authorList>
            <person name="Lee G.M."/>
            <person name="Scott-Nevros Z.K."/>
            <person name="Lee S.-M."/>
            <person name="Kim D."/>
        </authorList>
    </citation>
    <scope>NUCLEOTIDE SEQUENCE</scope>
    <source>
        <strain evidence="1">ATCC 55366</strain>
    </source>
</reference>
<organism evidence="1 2">
    <name type="scientific">Methylorubrum extorquens</name>
    <name type="common">Methylobacterium dichloromethanicum</name>
    <name type="synonym">Methylobacterium extorquens</name>
    <dbReference type="NCBI Taxonomy" id="408"/>
    <lineage>
        <taxon>Bacteria</taxon>
        <taxon>Pseudomonadati</taxon>
        <taxon>Pseudomonadota</taxon>
        <taxon>Alphaproteobacteria</taxon>
        <taxon>Hyphomicrobiales</taxon>
        <taxon>Methylobacteriaceae</taxon>
        <taxon>Methylorubrum</taxon>
    </lineage>
</organism>
<name>A0AAX3WBT6_METEX</name>